<dbReference type="RefSeq" id="WP_097130154.1">
    <property type="nucleotide sequence ID" value="NZ_OCMT01000002.1"/>
</dbReference>
<dbReference type="SMART" id="SM00448">
    <property type="entry name" value="REC"/>
    <property type="match status" value="1"/>
</dbReference>
<reference evidence="5" key="1">
    <citation type="submission" date="2017-09" db="EMBL/GenBank/DDBJ databases">
        <authorList>
            <person name="Varghese N."/>
            <person name="Submissions S."/>
        </authorList>
    </citation>
    <scope>NUCLEOTIDE SEQUENCE [LARGE SCALE GENOMIC DNA]</scope>
    <source>
        <strain evidence="5">CGMCC 1.12803</strain>
    </source>
</reference>
<evidence type="ECO:0000313" key="5">
    <source>
        <dbReference type="Proteomes" id="UP000219281"/>
    </source>
</evidence>
<feature type="modified residue" description="4-aspartylphosphate" evidence="2">
    <location>
        <position position="51"/>
    </location>
</feature>
<dbReference type="AlphaFoldDB" id="A0A285ZWE3"/>
<accession>A0A285ZWE3</accession>
<dbReference type="PROSITE" id="PS50110">
    <property type="entry name" value="RESPONSE_REGULATORY"/>
    <property type="match status" value="1"/>
</dbReference>
<keyword evidence="1 2" id="KW-0597">Phosphoprotein</keyword>
<dbReference type="InterPro" id="IPR050595">
    <property type="entry name" value="Bact_response_regulator"/>
</dbReference>
<evidence type="ECO:0000259" key="3">
    <source>
        <dbReference type="PROSITE" id="PS50110"/>
    </source>
</evidence>
<dbReference type="InterPro" id="IPR011006">
    <property type="entry name" value="CheY-like_superfamily"/>
</dbReference>
<dbReference type="OrthoDB" id="5432534at2"/>
<dbReference type="PANTHER" id="PTHR44591">
    <property type="entry name" value="STRESS RESPONSE REGULATOR PROTEIN 1"/>
    <property type="match status" value="1"/>
</dbReference>
<dbReference type="SUPFAM" id="SSF52172">
    <property type="entry name" value="CheY-like"/>
    <property type="match status" value="1"/>
</dbReference>
<keyword evidence="5" id="KW-1185">Reference proteome</keyword>
<protein>
    <submittedName>
        <fullName evidence="4">Response regulator receiver domain-containing protein</fullName>
    </submittedName>
</protein>
<dbReference type="InterPro" id="IPR001789">
    <property type="entry name" value="Sig_transdc_resp-reg_receiver"/>
</dbReference>
<sequence>MKREITILEDDQDIREIFTYLFTSEGYKVNAFGSVSAFEDHQSHPDIFLLDVMLPDGSGLDVCKNLKADLGYASIPVIMMSAHLEKVNMIKSCKAEEFLEKPFDINLLLYHVDKLIK</sequence>
<dbReference type="Proteomes" id="UP000219281">
    <property type="component" value="Unassembled WGS sequence"/>
</dbReference>
<evidence type="ECO:0000256" key="2">
    <source>
        <dbReference type="PROSITE-ProRule" id="PRU00169"/>
    </source>
</evidence>
<gene>
    <name evidence="4" type="ORF">SAMN06297358_1332</name>
</gene>
<dbReference type="Pfam" id="PF00072">
    <property type="entry name" value="Response_reg"/>
    <property type="match status" value="1"/>
</dbReference>
<evidence type="ECO:0000313" key="4">
    <source>
        <dbReference type="EMBL" id="SOD13962.1"/>
    </source>
</evidence>
<evidence type="ECO:0000256" key="1">
    <source>
        <dbReference type="ARBA" id="ARBA00022553"/>
    </source>
</evidence>
<feature type="domain" description="Response regulatory" evidence="3">
    <location>
        <begin position="4"/>
        <end position="116"/>
    </location>
</feature>
<dbReference type="Gene3D" id="3.40.50.2300">
    <property type="match status" value="1"/>
</dbReference>
<dbReference type="CDD" id="cd00156">
    <property type="entry name" value="REC"/>
    <property type="match status" value="1"/>
</dbReference>
<name>A0A285ZWE3_9SPHI</name>
<dbReference type="PANTHER" id="PTHR44591:SF3">
    <property type="entry name" value="RESPONSE REGULATORY DOMAIN-CONTAINING PROTEIN"/>
    <property type="match status" value="1"/>
</dbReference>
<proteinExistence type="predicted"/>
<dbReference type="EMBL" id="OCMT01000002">
    <property type="protein sequence ID" value="SOD13962.1"/>
    <property type="molecule type" value="Genomic_DNA"/>
</dbReference>
<dbReference type="GO" id="GO:0000160">
    <property type="term" value="P:phosphorelay signal transduction system"/>
    <property type="evidence" value="ECO:0007669"/>
    <property type="project" value="InterPro"/>
</dbReference>
<organism evidence="4 5">
    <name type="scientific">Pedobacter xixiisoli</name>
    <dbReference type="NCBI Taxonomy" id="1476464"/>
    <lineage>
        <taxon>Bacteria</taxon>
        <taxon>Pseudomonadati</taxon>
        <taxon>Bacteroidota</taxon>
        <taxon>Sphingobacteriia</taxon>
        <taxon>Sphingobacteriales</taxon>
        <taxon>Sphingobacteriaceae</taxon>
        <taxon>Pedobacter</taxon>
    </lineage>
</organism>